<dbReference type="InterPro" id="IPR026444">
    <property type="entry name" value="Secre_tail"/>
</dbReference>
<protein>
    <submittedName>
        <fullName evidence="2">T9SS type A sorting domain-containing protein</fullName>
    </submittedName>
</protein>
<dbReference type="RefSeq" id="WP_131328491.1">
    <property type="nucleotide sequence ID" value="NZ_CP044016.1"/>
</dbReference>
<dbReference type="AlphaFoldDB" id="A0A5P2G196"/>
<organism evidence="2 3">
    <name type="scientific">Rhizosphaericola mali</name>
    <dbReference type="NCBI Taxonomy" id="2545455"/>
    <lineage>
        <taxon>Bacteria</taxon>
        <taxon>Pseudomonadati</taxon>
        <taxon>Bacteroidota</taxon>
        <taxon>Chitinophagia</taxon>
        <taxon>Chitinophagales</taxon>
        <taxon>Chitinophagaceae</taxon>
        <taxon>Rhizosphaericola</taxon>
    </lineage>
</organism>
<dbReference type="Pfam" id="PF18962">
    <property type="entry name" value="Por_Secre_tail"/>
    <property type="match status" value="1"/>
</dbReference>
<feature type="domain" description="Secretion system C-terminal sorting" evidence="1">
    <location>
        <begin position="453"/>
        <end position="511"/>
    </location>
</feature>
<dbReference type="NCBIfam" id="TIGR04183">
    <property type="entry name" value="Por_Secre_tail"/>
    <property type="match status" value="1"/>
</dbReference>
<reference evidence="2 3" key="1">
    <citation type="submission" date="2019-09" db="EMBL/GenBank/DDBJ databases">
        <title>Complete genome sequence of Arachidicoccus sp. B3-10 isolated from apple orchard soil.</title>
        <authorList>
            <person name="Kim H.S."/>
            <person name="Han K.-I."/>
            <person name="Suh M.K."/>
            <person name="Lee K.C."/>
            <person name="Eom M.K."/>
            <person name="Kim J.-S."/>
            <person name="Kang S.W."/>
            <person name="Sin Y."/>
            <person name="Lee J.-S."/>
        </authorList>
    </citation>
    <scope>NUCLEOTIDE SEQUENCE [LARGE SCALE GENOMIC DNA]</scope>
    <source>
        <strain evidence="2 3">B3-10</strain>
    </source>
</reference>
<evidence type="ECO:0000313" key="3">
    <source>
        <dbReference type="Proteomes" id="UP000292424"/>
    </source>
</evidence>
<dbReference type="KEGG" id="arac:E0W69_002605"/>
<evidence type="ECO:0000313" key="2">
    <source>
        <dbReference type="EMBL" id="QES87602.1"/>
    </source>
</evidence>
<accession>A0A5P2G196</accession>
<keyword evidence="3" id="KW-1185">Reference proteome</keyword>
<dbReference type="OrthoDB" id="600763at2"/>
<dbReference type="InterPro" id="IPR013783">
    <property type="entry name" value="Ig-like_fold"/>
</dbReference>
<dbReference type="Proteomes" id="UP000292424">
    <property type="component" value="Chromosome"/>
</dbReference>
<dbReference type="Gene3D" id="2.60.40.10">
    <property type="entry name" value="Immunoglobulins"/>
    <property type="match status" value="1"/>
</dbReference>
<evidence type="ECO:0000259" key="1">
    <source>
        <dbReference type="Pfam" id="PF18962"/>
    </source>
</evidence>
<sequence length="525" mass="55010">MKHIYILIALIYLISVPKLNAQISGPVSRVYANSQTNSSWGLGAGGISSADNAIDNSSSTASSLTIGLALVAGGYQQILTFASAVPANTAIHVKVGTVASGVNVGGYTIVAALDANGTQISSTGNVSVIGLLGGENTNEYVITNTVAVKSIRVRLGSTVGLGITANVYGAYYEISSTGSLPTTPFDVLAGTETTSLLNVGSALSSVLNPYNCIDGDTATTATLFAAANIVAQQQVTGLFAGLYPSGSYAHVLIGDPGTLLSLSLINGPITVQLLNNGVVVQSTESTGWSLIDLELLGSNTSKGWLNIPATASFNQVKVISNSNIAGLLQSFNVYEITRDYNTSVLPVDYSKELNAVYSDNKVNLSWITGVEINNSYFSVMRSLNATDWSQIGKVASHFSNGSGNGSSYNFVDNTPNSGVNYYRLIQYDLDGKSALSKIISINIQSTLQPAIKIYPNPTTDRVNIDNVPSGSLYKVFDLSGKIILTGTLNTSPGYISLSNVKSGIVIIELFSPKGIKIGSYKIIKN</sequence>
<proteinExistence type="predicted"/>
<name>A0A5P2G196_9BACT</name>
<dbReference type="EMBL" id="CP044016">
    <property type="protein sequence ID" value="QES87602.1"/>
    <property type="molecule type" value="Genomic_DNA"/>
</dbReference>
<gene>
    <name evidence="2" type="ORF">E0W69_002605</name>
</gene>